<dbReference type="Proteomes" id="UP000276223">
    <property type="component" value="Unassembled WGS sequence"/>
</dbReference>
<dbReference type="EMBL" id="RJVA01000010">
    <property type="protein sequence ID" value="ROR01940.1"/>
    <property type="molecule type" value="Genomic_DNA"/>
</dbReference>
<organism evidence="2 3">
    <name type="scientific">Desulfosoma caldarium</name>
    <dbReference type="NCBI Taxonomy" id="610254"/>
    <lineage>
        <taxon>Bacteria</taxon>
        <taxon>Pseudomonadati</taxon>
        <taxon>Thermodesulfobacteriota</taxon>
        <taxon>Syntrophobacteria</taxon>
        <taxon>Syntrophobacterales</taxon>
        <taxon>Syntrophobacteraceae</taxon>
        <taxon>Desulfosoma</taxon>
    </lineage>
</organism>
<reference evidence="2 3" key="1">
    <citation type="submission" date="2018-11" db="EMBL/GenBank/DDBJ databases">
        <title>Genomic Encyclopedia of Type Strains, Phase IV (KMG-IV): sequencing the most valuable type-strain genomes for metagenomic binning, comparative biology and taxonomic classification.</title>
        <authorList>
            <person name="Goeker M."/>
        </authorList>
    </citation>
    <scope>NUCLEOTIDE SEQUENCE [LARGE SCALE GENOMIC DNA]</scope>
    <source>
        <strain evidence="2 3">DSM 22027</strain>
    </source>
</reference>
<evidence type="ECO:0000256" key="1">
    <source>
        <dbReference type="SAM" id="MobiDB-lite"/>
    </source>
</evidence>
<keyword evidence="3" id="KW-1185">Reference proteome</keyword>
<proteinExistence type="predicted"/>
<feature type="region of interest" description="Disordered" evidence="1">
    <location>
        <begin position="32"/>
        <end position="68"/>
    </location>
</feature>
<sequence>MKGRKLKSLIIAGVGFLGLAWIFSCSFSGDKEPQHKTSLDESSHRTNKNAPQATSLTPGTLNDRQQAGAPEARLVSIQFDPSRPVTGDTLRVLVTVEGANPDENDVLIHWNVNGQDKEETGTVLQSSLHYGDWVTATAEFPGQGEKRQLLSASVFVENAPPIIGIARESTDDGEYVAVLQTEDPEKDAVALRLVEAPEGMILDTATKTLRWRPDSNLSANVFQVTVEGVDSAGNIARYRFDISVSRP</sequence>
<feature type="compositionally biased region" description="Basic and acidic residues" evidence="1">
    <location>
        <begin position="32"/>
        <end position="44"/>
    </location>
</feature>
<dbReference type="AlphaFoldDB" id="A0A3N1VJ44"/>
<feature type="compositionally biased region" description="Polar residues" evidence="1">
    <location>
        <begin position="48"/>
        <end position="65"/>
    </location>
</feature>
<protein>
    <submittedName>
        <fullName evidence="2">Uncharacterized protein</fullName>
    </submittedName>
</protein>
<dbReference type="InterPro" id="IPR013783">
    <property type="entry name" value="Ig-like_fold"/>
</dbReference>
<gene>
    <name evidence="2" type="ORF">EDC27_1136</name>
</gene>
<dbReference type="Gene3D" id="2.60.40.10">
    <property type="entry name" value="Immunoglobulins"/>
    <property type="match status" value="1"/>
</dbReference>
<dbReference type="PROSITE" id="PS51257">
    <property type="entry name" value="PROKAR_LIPOPROTEIN"/>
    <property type="match status" value="1"/>
</dbReference>
<dbReference type="Pfam" id="PF05345">
    <property type="entry name" value="He_PIG"/>
    <property type="match status" value="1"/>
</dbReference>
<comment type="caution">
    <text evidence="2">The sequence shown here is derived from an EMBL/GenBank/DDBJ whole genome shotgun (WGS) entry which is preliminary data.</text>
</comment>
<evidence type="ECO:0000313" key="3">
    <source>
        <dbReference type="Proteomes" id="UP000276223"/>
    </source>
</evidence>
<name>A0A3N1VJ44_9BACT</name>
<evidence type="ECO:0000313" key="2">
    <source>
        <dbReference type="EMBL" id="ROR01940.1"/>
    </source>
</evidence>
<accession>A0A3N1VJ44</accession>